<name>A0A1G2R5R8_9BACT</name>
<evidence type="ECO:0000256" key="3">
    <source>
        <dbReference type="ARBA" id="ARBA00022884"/>
    </source>
</evidence>
<dbReference type="InterPro" id="IPR041988">
    <property type="entry name" value="Ribosomal_uL24_KOW"/>
</dbReference>
<dbReference type="GO" id="GO:0003735">
    <property type="term" value="F:structural constituent of ribosome"/>
    <property type="evidence" value="ECO:0007669"/>
    <property type="project" value="InterPro"/>
</dbReference>
<dbReference type="NCBIfam" id="TIGR01079">
    <property type="entry name" value="rplX_bact"/>
    <property type="match status" value="1"/>
</dbReference>
<dbReference type="InterPro" id="IPR005824">
    <property type="entry name" value="KOW"/>
</dbReference>
<dbReference type="InterPro" id="IPR008991">
    <property type="entry name" value="Translation_prot_SH3-like_sf"/>
</dbReference>
<dbReference type="InterPro" id="IPR005825">
    <property type="entry name" value="Ribosomal_uL24_CS"/>
</dbReference>
<dbReference type="PROSITE" id="PS01108">
    <property type="entry name" value="RIBOSOMAL_L24"/>
    <property type="match status" value="1"/>
</dbReference>
<evidence type="ECO:0000256" key="1">
    <source>
        <dbReference type="ARBA" id="ARBA00010618"/>
    </source>
</evidence>
<evidence type="ECO:0000313" key="12">
    <source>
        <dbReference type="Proteomes" id="UP000178092"/>
    </source>
</evidence>
<evidence type="ECO:0000256" key="8">
    <source>
        <dbReference type="HAMAP-Rule" id="MF_01326"/>
    </source>
</evidence>
<keyword evidence="5 8" id="KW-0687">Ribonucleoprotein</keyword>
<dbReference type="EMBL" id="MHTV01000001">
    <property type="protein sequence ID" value="OHA67908.1"/>
    <property type="molecule type" value="Genomic_DNA"/>
</dbReference>
<evidence type="ECO:0000313" key="11">
    <source>
        <dbReference type="EMBL" id="OHA67908.1"/>
    </source>
</evidence>
<keyword evidence="4 8" id="KW-0689">Ribosomal protein</keyword>
<comment type="caution">
    <text evidence="11">The sequence shown here is derived from an EMBL/GenBank/DDBJ whole genome shotgun (WGS) entry which is preliminary data.</text>
</comment>
<reference evidence="11 12" key="1">
    <citation type="journal article" date="2016" name="Nat. Commun.">
        <title>Thousands of microbial genomes shed light on interconnected biogeochemical processes in an aquifer system.</title>
        <authorList>
            <person name="Anantharaman K."/>
            <person name="Brown C.T."/>
            <person name="Hug L.A."/>
            <person name="Sharon I."/>
            <person name="Castelle C.J."/>
            <person name="Probst A.J."/>
            <person name="Thomas B.C."/>
            <person name="Singh A."/>
            <person name="Wilkins M.J."/>
            <person name="Karaoz U."/>
            <person name="Brodie E.L."/>
            <person name="Williams K.H."/>
            <person name="Hubbard S.S."/>
            <person name="Banfield J.F."/>
        </authorList>
    </citation>
    <scope>NUCLEOTIDE SEQUENCE [LARGE SCALE GENOMIC DNA]</scope>
</reference>
<evidence type="ECO:0000256" key="5">
    <source>
        <dbReference type="ARBA" id="ARBA00023274"/>
    </source>
</evidence>
<dbReference type="GO" id="GO:1990904">
    <property type="term" value="C:ribonucleoprotein complex"/>
    <property type="evidence" value="ECO:0007669"/>
    <property type="project" value="UniProtKB-KW"/>
</dbReference>
<dbReference type="PANTHER" id="PTHR12903">
    <property type="entry name" value="MITOCHONDRIAL RIBOSOMAL PROTEIN L24"/>
    <property type="match status" value="1"/>
</dbReference>
<comment type="function">
    <text evidence="7 8">One of the proteins that surrounds the polypeptide exit tunnel on the outside of the subunit.</text>
</comment>
<dbReference type="SMART" id="SM00739">
    <property type="entry name" value="KOW"/>
    <property type="match status" value="1"/>
</dbReference>
<evidence type="ECO:0000256" key="2">
    <source>
        <dbReference type="ARBA" id="ARBA00022730"/>
    </source>
</evidence>
<dbReference type="SUPFAM" id="SSF50104">
    <property type="entry name" value="Translation proteins SH3-like domain"/>
    <property type="match status" value="1"/>
</dbReference>
<dbReference type="CDD" id="cd06089">
    <property type="entry name" value="KOW_RPL26"/>
    <property type="match status" value="1"/>
</dbReference>
<organism evidence="11 12">
    <name type="scientific">Candidatus Wildermuthbacteria bacterium RIFCSPHIGHO2_02_FULL_45_25</name>
    <dbReference type="NCBI Taxonomy" id="1802450"/>
    <lineage>
        <taxon>Bacteria</taxon>
        <taxon>Candidatus Wildermuthiibacteriota</taxon>
    </lineage>
</organism>
<dbReference type="InterPro" id="IPR014722">
    <property type="entry name" value="Rib_uL2_dom2"/>
</dbReference>
<evidence type="ECO:0000256" key="4">
    <source>
        <dbReference type="ARBA" id="ARBA00022980"/>
    </source>
</evidence>
<gene>
    <name evidence="8" type="primary">rplX</name>
    <name evidence="11" type="ORF">A3C04_04510</name>
</gene>
<dbReference type="Pfam" id="PF00467">
    <property type="entry name" value="KOW"/>
    <property type="match status" value="1"/>
</dbReference>
<dbReference type="InterPro" id="IPR003256">
    <property type="entry name" value="Ribosomal_uL24"/>
</dbReference>
<keyword evidence="3 8" id="KW-0694">RNA-binding</keyword>
<dbReference type="GO" id="GO:0006412">
    <property type="term" value="P:translation"/>
    <property type="evidence" value="ECO:0007669"/>
    <property type="project" value="UniProtKB-UniRule"/>
</dbReference>
<dbReference type="GO" id="GO:0005840">
    <property type="term" value="C:ribosome"/>
    <property type="evidence" value="ECO:0007669"/>
    <property type="project" value="UniProtKB-KW"/>
</dbReference>
<comment type="similarity">
    <text evidence="1 8 9">Belongs to the universal ribosomal protein uL24 family.</text>
</comment>
<dbReference type="HAMAP" id="MF_01326_B">
    <property type="entry name" value="Ribosomal_uL24_B"/>
    <property type="match status" value="1"/>
</dbReference>
<evidence type="ECO:0000256" key="9">
    <source>
        <dbReference type="RuleBase" id="RU003477"/>
    </source>
</evidence>
<evidence type="ECO:0000259" key="10">
    <source>
        <dbReference type="SMART" id="SM00739"/>
    </source>
</evidence>
<dbReference type="FunFam" id="2.30.30.30:FF:000004">
    <property type="entry name" value="50S ribosomal protein L24"/>
    <property type="match status" value="1"/>
</dbReference>
<evidence type="ECO:0000256" key="6">
    <source>
        <dbReference type="ARBA" id="ARBA00035206"/>
    </source>
</evidence>
<dbReference type="AlphaFoldDB" id="A0A1G2R5R8"/>
<sequence length="101" mass="11404">MKIKKGDNVLVIAGKDRGRKGKVLQALPKEQRVVVEGMNMRKRHTKPRRQGQKGQIVEKPAAFAISNVKLICEKCGKAVRVGYRVEEENKYRICKKCGAQV</sequence>
<evidence type="ECO:0000256" key="7">
    <source>
        <dbReference type="ARBA" id="ARBA00058688"/>
    </source>
</evidence>
<protein>
    <recommendedName>
        <fullName evidence="6 8">Large ribosomal subunit protein uL24</fullName>
    </recommendedName>
</protein>
<feature type="domain" description="KOW" evidence="10">
    <location>
        <begin position="2"/>
        <end position="29"/>
    </location>
</feature>
<dbReference type="Pfam" id="PF17136">
    <property type="entry name" value="ribosomal_L24"/>
    <property type="match status" value="1"/>
</dbReference>
<dbReference type="GO" id="GO:0019843">
    <property type="term" value="F:rRNA binding"/>
    <property type="evidence" value="ECO:0007669"/>
    <property type="project" value="UniProtKB-UniRule"/>
</dbReference>
<comment type="function">
    <text evidence="8">One of two assembly initiator proteins, it binds directly to the 5'-end of the 23S rRNA, where it nucleates assembly of the 50S subunit.</text>
</comment>
<keyword evidence="2 8" id="KW-0699">rRNA-binding</keyword>
<dbReference type="Proteomes" id="UP000178092">
    <property type="component" value="Unassembled WGS sequence"/>
</dbReference>
<accession>A0A1G2R5R8</accession>
<proteinExistence type="inferred from homology"/>
<comment type="subunit">
    <text evidence="8">Part of the 50S ribosomal subunit.</text>
</comment>
<dbReference type="InterPro" id="IPR057264">
    <property type="entry name" value="Ribosomal_uL24_C"/>
</dbReference>
<dbReference type="Gene3D" id="2.30.30.30">
    <property type="match status" value="1"/>
</dbReference>